<evidence type="ECO:0000313" key="3">
    <source>
        <dbReference type="Proteomes" id="UP001198439"/>
    </source>
</evidence>
<accession>A0AAW4VNJ2</accession>
<dbReference type="RefSeq" id="WP_227279168.1">
    <property type="nucleotide sequence ID" value="NZ_DAWBWI010000095.1"/>
</dbReference>
<dbReference type="InterPro" id="IPR016181">
    <property type="entry name" value="Acyl_CoA_acyltransferase"/>
</dbReference>
<organism evidence="2 3">
    <name type="scientific">Faecalibacillus faecis</name>
    <dbReference type="NCBI Taxonomy" id="1982628"/>
    <lineage>
        <taxon>Bacteria</taxon>
        <taxon>Bacillati</taxon>
        <taxon>Bacillota</taxon>
        <taxon>Erysipelotrichia</taxon>
        <taxon>Erysipelotrichales</taxon>
        <taxon>Coprobacillaceae</taxon>
        <taxon>Faecalibacillus</taxon>
    </lineage>
</organism>
<dbReference type="AlphaFoldDB" id="A0AAW4VNJ2"/>
<dbReference type="Pfam" id="PF13508">
    <property type="entry name" value="Acetyltransf_7"/>
    <property type="match status" value="1"/>
</dbReference>
<dbReference type="InterPro" id="IPR025685">
    <property type="entry name" value="YoaP-like_dom"/>
</dbReference>
<dbReference type="PROSITE" id="PS51186">
    <property type="entry name" value="GNAT"/>
    <property type="match status" value="1"/>
</dbReference>
<keyword evidence="2" id="KW-0012">Acyltransferase</keyword>
<dbReference type="SUPFAM" id="SSF55729">
    <property type="entry name" value="Acyl-CoA N-acyltransferases (Nat)"/>
    <property type="match status" value="1"/>
</dbReference>
<evidence type="ECO:0000313" key="2">
    <source>
        <dbReference type="EMBL" id="MCB8609257.1"/>
    </source>
</evidence>
<comment type="caution">
    <text evidence="2">The sequence shown here is derived from an EMBL/GenBank/DDBJ whole genome shotgun (WGS) entry which is preliminary data.</text>
</comment>
<dbReference type="CDD" id="cd04301">
    <property type="entry name" value="NAT_SF"/>
    <property type="match status" value="1"/>
</dbReference>
<name>A0AAW4VNJ2_9FIRM</name>
<dbReference type="GO" id="GO:0016747">
    <property type="term" value="F:acyltransferase activity, transferring groups other than amino-acyl groups"/>
    <property type="evidence" value="ECO:0007669"/>
    <property type="project" value="InterPro"/>
</dbReference>
<dbReference type="EC" id="2.3.1.-" evidence="2"/>
<sequence>MEEYINITLDNIDQEHICCAISDKKHSEGVFNKKEWLKKRITEGHVFRKLNVQGKVFVEYAPLEKAWVPIEGNGFLYIYCLWVSGKFKGHGYGKQLLEYVINDAKKKGKQGVCVISSKKKKSYLADKKFFLKYGFEVVDQIEDYELLSLSFNHQKPSFCKNVKQMVIASNHITLYYSPQCPFTLNCINEIKEYIKDYNIQVDFIKIDTLEKAKNIPCIFNNWAVFKNGKYVSHILLNKKGFEKLLND</sequence>
<reference evidence="2" key="1">
    <citation type="submission" date="2021-10" db="EMBL/GenBank/DDBJ databases">
        <title>Collection of gut derived symbiotic bacterial strains cultured from healthy donors.</title>
        <authorList>
            <person name="Lin H."/>
            <person name="Littmann E."/>
            <person name="Kohout C."/>
            <person name="Pamer E.G."/>
        </authorList>
    </citation>
    <scope>NUCLEOTIDE SEQUENCE</scope>
    <source>
        <strain evidence="2">DFI.4.48</strain>
    </source>
</reference>
<keyword evidence="2" id="KW-0808">Transferase</keyword>
<dbReference type="InterPro" id="IPR036249">
    <property type="entry name" value="Thioredoxin-like_sf"/>
</dbReference>
<dbReference type="InterPro" id="IPR000182">
    <property type="entry name" value="GNAT_dom"/>
</dbReference>
<dbReference type="Proteomes" id="UP001198439">
    <property type="component" value="Unassembled WGS sequence"/>
</dbReference>
<protein>
    <submittedName>
        <fullName evidence="2">GNAT family N-acetyltransferase</fullName>
        <ecNumber evidence="2">2.3.1.-</ecNumber>
    </submittedName>
</protein>
<proteinExistence type="predicted"/>
<evidence type="ECO:0000259" key="1">
    <source>
        <dbReference type="PROSITE" id="PS51186"/>
    </source>
</evidence>
<dbReference type="SUPFAM" id="SSF52833">
    <property type="entry name" value="Thioredoxin-like"/>
    <property type="match status" value="1"/>
</dbReference>
<feature type="domain" description="N-acetyltransferase" evidence="1">
    <location>
        <begin position="5"/>
        <end position="154"/>
    </location>
</feature>
<gene>
    <name evidence="2" type="ORF">LJD69_01450</name>
</gene>
<dbReference type="Pfam" id="PF14268">
    <property type="entry name" value="YoaP"/>
    <property type="match status" value="1"/>
</dbReference>
<dbReference type="EMBL" id="JAJDKZ010000003">
    <property type="protein sequence ID" value="MCB8609257.1"/>
    <property type="molecule type" value="Genomic_DNA"/>
</dbReference>
<dbReference type="Gene3D" id="3.40.630.30">
    <property type="match status" value="1"/>
</dbReference>